<dbReference type="EMBL" id="CP010705">
    <property type="protein sequence ID" value="AUQ94416.1"/>
    <property type="molecule type" value="Genomic_DNA"/>
</dbReference>
<organism evidence="4 5">
    <name type="scientific">Phaeobacter inhibens</name>
    <dbReference type="NCBI Taxonomy" id="221822"/>
    <lineage>
        <taxon>Bacteria</taxon>
        <taxon>Pseudomonadati</taxon>
        <taxon>Pseudomonadota</taxon>
        <taxon>Alphaproteobacteria</taxon>
        <taxon>Rhodobacterales</taxon>
        <taxon>Roseobacteraceae</taxon>
        <taxon>Phaeobacter</taxon>
    </lineage>
</organism>
<name>A0A2I7JVN9_9RHOB</name>
<dbReference type="Pfam" id="PF13505">
    <property type="entry name" value="OMP_b-brl"/>
    <property type="match status" value="1"/>
</dbReference>
<reference evidence="5 6" key="2">
    <citation type="journal article" date="2017" name="Genome Biol. Evol.">
        <title>Trajectories and Drivers of Genome Evolution in Surface-Associated Marine Phaeobacter.</title>
        <authorList>
            <person name="Freese H.M."/>
            <person name="Sikorski J."/>
            <person name="Bunk B."/>
            <person name="Scheuner C."/>
            <person name="Meier-Kolthoff J.P."/>
            <person name="Sproer C."/>
            <person name="Gram L."/>
            <person name="Overmann J."/>
        </authorList>
    </citation>
    <scope>NUCLEOTIDE SEQUENCE [LARGE SCALE GENOMIC DNA]</scope>
    <source>
        <strain evidence="3 6">P66</strain>
        <strain evidence="4 5">P88</strain>
    </source>
</reference>
<dbReference type="EMBL" id="CP010725">
    <property type="protein sequence ID" value="AUQ99088.1"/>
    <property type="molecule type" value="Genomic_DNA"/>
</dbReference>
<proteinExistence type="predicted"/>
<accession>A0A2I7JVN9</accession>
<dbReference type="AlphaFoldDB" id="A0A2I7JVN9"/>
<evidence type="ECO:0000259" key="2">
    <source>
        <dbReference type="Pfam" id="PF13505"/>
    </source>
</evidence>
<keyword evidence="1" id="KW-0732">Signal</keyword>
<dbReference type="Proteomes" id="UP000236536">
    <property type="component" value="Chromosome"/>
</dbReference>
<gene>
    <name evidence="3" type="ORF">PhaeoP66_01632</name>
    <name evidence="4" type="ORF">PhaeoP88_01715</name>
</gene>
<dbReference type="InterPro" id="IPR023614">
    <property type="entry name" value="Porin_dom_sf"/>
</dbReference>
<evidence type="ECO:0000313" key="5">
    <source>
        <dbReference type="Proteomes" id="UP000236447"/>
    </source>
</evidence>
<dbReference type="InterPro" id="IPR011250">
    <property type="entry name" value="OMP/PagP_B-barrel"/>
</dbReference>
<reference evidence="4 5" key="1">
    <citation type="journal article" date="2017" name="Front. Microbiol.">
        <title>Phaeobacter piscinae sp. nov., a species of the Roseobacter group and potential aquaculture probiont.</title>
        <authorList>
            <person name="Sonnenschein E.C."/>
            <person name="Phippen C.B.W."/>
            <person name="Nielsen K.F."/>
            <person name="Mateiu R.V."/>
            <person name="Melchiorsen J."/>
            <person name="Gram L."/>
            <person name="Overmann J."/>
            <person name="Freese H.M."/>
        </authorList>
    </citation>
    <scope>NUCLEOTIDE SEQUENCE [LARGE SCALE GENOMIC DNA]</scope>
    <source>
        <strain evidence="4 5">P88</strain>
    </source>
</reference>
<dbReference type="Gene3D" id="2.40.160.10">
    <property type="entry name" value="Porin"/>
    <property type="match status" value="1"/>
</dbReference>
<reference evidence="3 6" key="3">
    <citation type="journal article" date="2017" name="Int. J. Syst. Evol. Microbiol.">
        <title>Adaptation of Surface-Associated Bacteria to the Open Ocean: A Genomically Distinct Subpopulation of Phaeobacter gallaeciensis Colonizes Pacific Mesozooplankton.</title>
        <authorList>
            <person name="Freese H.M."/>
            <person name="Methner A."/>
            <person name="Overmann J."/>
        </authorList>
    </citation>
    <scope>NUCLEOTIDE SEQUENCE [LARGE SCALE GENOMIC DNA]</scope>
    <source>
        <strain evidence="3 6">P66</strain>
    </source>
</reference>
<protein>
    <submittedName>
        <fullName evidence="4">Outer membrane protein (Porin)</fullName>
    </submittedName>
</protein>
<evidence type="ECO:0000313" key="4">
    <source>
        <dbReference type="EMBL" id="AUQ99088.1"/>
    </source>
</evidence>
<dbReference type="Proteomes" id="UP000236447">
    <property type="component" value="Chromosome"/>
</dbReference>
<sequence>MTPAFIRSTDHDLSAHRKQRRRWLRTDGSGSARWAAIAGLTAAALAAAPGSAGDWSGFFLGASMARAQAAQSVRGSVSASGLHLGYDHDFGRVVLGGEVEVDRSGRVRSDLTEDQTRRIKLRAGYDMGETLGYVTVGSARNETATDSDNGAVYGLGLSYSLNRALRVSGEYLHQDASDGAAVQTPSRDILSIRASFQF</sequence>
<evidence type="ECO:0000313" key="6">
    <source>
        <dbReference type="Proteomes" id="UP000236536"/>
    </source>
</evidence>
<evidence type="ECO:0000256" key="1">
    <source>
        <dbReference type="ARBA" id="ARBA00022729"/>
    </source>
</evidence>
<keyword evidence="6" id="KW-1185">Reference proteome</keyword>
<dbReference type="SUPFAM" id="SSF56925">
    <property type="entry name" value="OMPA-like"/>
    <property type="match status" value="1"/>
</dbReference>
<evidence type="ECO:0000313" key="3">
    <source>
        <dbReference type="EMBL" id="AUQ94416.1"/>
    </source>
</evidence>
<feature type="domain" description="Outer membrane protein beta-barrel" evidence="2">
    <location>
        <begin position="40"/>
        <end position="198"/>
    </location>
</feature>
<dbReference type="RefSeq" id="WP_014874752.1">
    <property type="nucleotide sequence ID" value="NZ_BSKP01000001.1"/>
</dbReference>
<dbReference type="InterPro" id="IPR027385">
    <property type="entry name" value="Beta-barrel_OMP"/>
</dbReference>